<feature type="transmembrane region" description="Helical" evidence="7">
    <location>
        <begin position="12"/>
        <end position="36"/>
    </location>
</feature>
<dbReference type="RefSeq" id="WP_005601341.1">
    <property type="nucleotide sequence ID" value="NZ_GG663520.1"/>
</dbReference>
<evidence type="ECO:0000256" key="3">
    <source>
        <dbReference type="ARBA" id="ARBA00022679"/>
    </source>
</evidence>
<comment type="subcellular location">
    <subcellularLocation>
        <location evidence="1">Membrane</location>
        <topology evidence="1">Multi-pass membrane protein</topology>
    </subcellularLocation>
</comment>
<dbReference type="EMBL" id="ABWN01000019">
    <property type="protein sequence ID" value="EFF69289.1"/>
    <property type="molecule type" value="Genomic_DNA"/>
</dbReference>
<comment type="similarity">
    <text evidence="2">Belongs to the bacterial sugar transferase family.</text>
</comment>
<dbReference type="GO" id="GO:0016020">
    <property type="term" value="C:membrane"/>
    <property type="evidence" value="ECO:0007669"/>
    <property type="project" value="UniProtKB-SubCell"/>
</dbReference>
<evidence type="ECO:0000313" key="9">
    <source>
        <dbReference type="EMBL" id="EFF69289.1"/>
    </source>
</evidence>
<evidence type="ECO:0000256" key="2">
    <source>
        <dbReference type="ARBA" id="ARBA00006464"/>
    </source>
</evidence>
<dbReference type="PANTHER" id="PTHR30576">
    <property type="entry name" value="COLANIC BIOSYNTHESIS UDP-GLUCOSE LIPID CARRIER TRANSFERASE"/>
    <property type="match status" value="1"/>
</dbReference>
<dbReference type="GO" id="GO:0016780">
    <property type="term" value="F:phosphotransferase activity, for other substituted phosphate groups"/>
    <property type="evidence" value="ECO:0007669"/>
    <property type="project" value="TreeGrafter"/>
</dbReference>
<proteinExistence type="inferred from homology"/>
<feature type="transmembrane region" description="Helical" evidence="7">
    <location>
        <begin position="81"/>
        <end position="101"/>
    </location>
</feature>
<evidence type="ECO:0000256" key="6">
    <source>
        <dbReference type="ARBA" id="ARBA00023136"/>
    </source>
</evidence>
<feature type="transmembrane region" description="Helical" evidence="7">
    <location>
        <begin position="113"/>
        <end position="133"/>
    </location>
</feature>
<dbReference type="HOGENOM" id="CLU_024920_3_4_9"/>
<name>D4RXC7_9FIRM</name>
<feature type="transmembrane region" description="Helical" evidence="7">
    <location>
        <begin position="284"/>
        <end position="307"/>
    </location>
</feature>
<gene>
    <name evidence="9" type="ORF">BUTYVIB_00478</name>
</gene>
<accession>D4RXC7</accession>
<keyword evidence="10" id="KW-1185">Reference proteome</keyword>
<keyword evidence="6 7" id="KW-0472">Membrane</keyword>
<feature type="transmembrane region" description="Helical" evidence="7">
    <location>
        <begin position="48"/>
        <end position="69"/>
    </location>
</feature>
<comment type="caution">
    <text evidence="9">The sequence shown here is derived from an EMBL/GenBank/DDBJ whole genome shotgun (WGS) entry which is preliminary data.</text>
</comment>
<dbReference type="AlphaFoldDB" id="D4RXC7"/>
<reference evidence="9 10" key="1">
    <citation type="submission" date="2010-02" db="EMBL/GenBank/DDBJ databases">
        <authorList>
            <person name="Weinstock G."/>
            <person name="Sodergren E."/>
            <person name="Clifton S."/>
            <person name="Fulton L."/>
            <person name="Fulton B."/>
            <person name="Courtney L."/>
            <person name="Fronick C."/>
            <person name="Harrison M."/>
            <person name="Strong C."/>
            <person name="Farmer C."/>
            <person name="Delahaunty K."/>
            <person name="Markovic C."/>
            <person name="Hall O."/>
            <person name="Minx P."/>
            <person name="Tomlinson C."/>
            <person name="Mitreva M."/>
            <person name="Nelson J."/>
            <person name="Hou S."/>
            <person name="Wollam A."/>
            <person name="Pepin K.H."/>
            <person name="Johnson M."/>
            <person name="Bhonagiri V."/>
            <person name="Zhang X."/>
            <person name="Suruliraj S."/>
            <person name="Warren W."/>
            <person name="Chinwalla A."/>
            <person name="Mardis E.R."/>
            <person name="Wilson R.K."/>
        </authorList>
    </citation>
    <scope>NUCLEOTIDE SEQUENCE [LARGE SCALE GENOMIC DNA]</scope>
    <source>
        <strain evidence="9 10">DSM 2876</strain>
    </source>
</reference>
<sequence length="473" mass="54842">MYKDNSKSIHNFILIVLDFISLAISYFLATYLWLSVIRKNSEIIKSRIVNEIGLVFFSFLVVIFIFNMNRDFLKRSKVEEFLYTIKINLIFLAVASVAMFIGNSKETSRGAYLIAVAFNAVFMYIFHIIYKSYLINVYAKKKKNTQLFIITISDRAEKTVRRLIDNPDWLNRIHSIAVIDADMVGQEICGIPVSSDAYTMMDYVRTEFIDEVFIDVPYHTGKSTRKYVMDFENMGVVVHLNIDKLEEFEDFNKSLSMLGDIPVVTFANNFYDVNKLMIKRLMDIIGSIVGLAITAVVTVFLAPAILIESRGPLIFKQKRVGKNGRFFYVYKFRSMYKDAEERKKALMEKNEMKGLMFKMTDDPRITKVGKFIRKTSLDELPQFFNILKGDMSLVGTRPPTVDEFKMYESYHKRRLSMKPGLTGMWQVSGRSDIEDFEEVVRLDLEYIDNWSIGLDIKIILKTIGVIFKHKGAR</sequence>
<dbReference type="NCBIfam" id="TIGR03025">
    <property type="entry name" value="EPS_sugtrans"/>
    <property type="match status" value="1"/>
</dbReference>
<keyword evidence="5 7" id="KW-1133">Transmembrane helix</keyword>
<dbReference type="InterPro" id="IPR003362">
    <property type="entry name" value="Bact_transf"/>
</dbReference>
<dbReference type="eggNOG" id="COG2148">
    <property type="taxonomic scope" value="Bacteria"/>
</dbReference>
<dbReference type="Gene3D" id="3.40.50.720">
    <property type="entry name" value="NAD(P)-binding Rossmann-like Domain"/>
    <property type="match status" value="1"/>
</dbReference>
<dbReference type="Pfam" id="PF13727">
    <property type="entry name" value="CoA_binding_3"/>
    <property type="match status" value="1"/>
</dbReference>
<evidence type="ECO:0000256" key="1">
    <source>
        <dbReference type="ARBA" id="ARBA00004141"/>
    </source>
</evidence>
<evidence type="ECO:0000256" key="4">
    <source>
        <dbReference type="ARBA" id="ARBA00022692"/>
    </source>
</evidence>
<keyword evidence="4 7" id="KW-0812">Transmembrane</keyword>
<dbReference type="GeneID" id="98919281"/>
<evidence type="ECO:0000313" key="10">
    <source>
        <dbReference type="Proteomes" id="UP000006238"/>
    </source>
</evidence>
<organism evidence="9 10">
    <name type="scientific">Eshraghiella crossota DSM 2876</name>
    <dbReference type="NCBI Taxonomy" id="511680"/>
    <lineage>
        <taxon>Bacteria</taxon>
        <taxon>Bacillati</taxon>
        <taxon>Bacillota</taxon>
        <taxon>Clostridia</taxon>
        <taxon>Lachnospirales</taxon>
        <taxon>Lachnospiraceae</taxon>
        <taxon>Eshraghiella</taxon>
    </lineage>
</organism>
<dbReference type="Pfam" id="PF02397">
    <property type="entry name" value="Bac_transf"/>
    <property type="match status" value="1"/>
</dbReference>
<keyword evidence="3 9" id="KW-0808">Transferase</keyword>
<feature type="domain" description="Bacterial sugar transferase" evidence="8">
    <location>
        <begin position="279"/>
        <end position="468"/>
    </location>
</feature>
<dbReference type="eggNOG" id="COG1086">
    <property type="taxonomic scope" value="Bacteria"/>
</dbReference>
<evidence type="ECO:0000256" key="7">
    <source>
        <dbReference type="SAM" id="Phobius"/>
    </source>
</evidence>
<dbReference type="Proteomes" id="UP000006238">
    <property type="component" value="Unassembled WGS sequence"/>
</dbReference>
<evidence type="ECO:0000259" key="8">
    <source>
        <dbReference type="Pfam" id="PF02397"/>
    </source>
</evidence>
<dbReference type="STRING" id="45851.BHV86_02635"/>
<protein>
    <submittedName>
        <fullName evidence="9">Exopolysaccharide biosynthesis polyprenyl glycosylphosphotransferase</fullName>
    </submittedName>
</protein>
<dbReference type="InterPro" id="IPR017475">
    <property type="entry name" value="EPS_sugar_tfrase"/>
</dbReference>
<dbReference type="PANTHER" id="PTHR30576:SF10">
    <property type="entry name" value="SLL5057 PROTEIN"/>
    <property type="match status" value="1"/>
</dbReference>
<evidence type="ECO:0000256" key="5">
    <source>
        <dbReference type="ARBA" id="ARBA00022989"/>
    </source>
</evidence>